<evidence type="ECO:0000313" key="2">
    <source>
        <dbReference type="Proteomes" id="UP000034785"/>
    </source>
</evidence>
<dbReference type="EMBL" id="LCEJ01000006">
    <property type="protein sequence ID" value="KKS71055.1"/>
    <property type="molecule type" value="Genomic_DNA"/>
</dbReference>
<gene>
    <name evidence="1" type="ORF">UV41_C0006G0007</name>
</gene>
<dbReference type="AlphaFoldDB" id="A0A0G1BCG2"/>
<organism evidence="1 2">
    <name type="scientific">Candidatus Daviesbacteria bacterium GW2011_GWA2_42_7</name>
    <dbReference type="NCBI Taxonomy" id="1618425"/>
    <lineage>
        <taxon>Bacteria</taxon>
        <taxon>Candidatus Daviesiibacteriota</taxon>
    </lineage>
</organism>
<reference evidence="1 2" key="1">
    <citation type="journal article" date="2015" name="Nature">
        <title>rRNA introns, odd ribosomes, and small enigmatic genomes across a large radiation of phyla.</title>
        <authorList>
            <person name="Brown C.T."/>
            <person name="Hug L.A."/>
            <person name="Thomas B.C."/>
            <person name="Sharon I."/>
            <person name="Castelle C.J."/>
            <person name="Singh A."/>
            <person name="Wilkins M.J."/>
            <person name="Williams K.H."/>
            <person name="Banfield J.F."/>
        </authorList>
    </citation>
    <scope>NUCLEOTIDE SEQUENCE [LARGE SCALE GENOMIC DNA]</scope>
</reference>
<dbReference type="Proteomes" id="UP000034785">
    <property type="component" value="Unassembled WGS sequence"/>
</dbReference>
<accession>A0A0G1BCG2</accession>
<sequence>MPKELENVIFLDRKTGKIYNLSQIVDSDTQSPETVNGIEKISLAITYAQDLLAAQHFHENAAKAIYDMPGYDGGHREDANLIFIMNMSVFKYRKRKQ</sequence>
<comment type="caution">
    <text evidence="1">The sequence shown here is derived from an EMBL/GenBank/DDBJ whole genome shotgun (WGS) entry which is preliminary data.</text>
</comment>
<name>A0A0G1BCG2_9BACT</name>
<evidence type="ECO:0000313" key="1">
    <source>
        <dbReference type="EMBL" id="KKS71055.1"/>
    </source>
</evidence>
<proteinExistence type="predicted"/>
<protein>
    <submittedName>
        <fullName evidence="1">Uncharacterized protein</fullName>
    </submittedName>
</protein>